<dbReference type="Pfam" id="PF08646">
    <property type="entry name" value="Rep_fac-A_C"/>
    <property type="match status" value="1"/>
</dbReference>
<dbReference type="SUPFAM" id="SSF50249">
    <property type="entry name" value="Nucleic acid-binding proteins"/>
    <property type="match status" value="3"/>
</dbReference>
<dbReference type="InterPro" id="IPR003871">
    <property type="entry name" value="RFA1B/D_OB_1st"/>
</dbReference>
<keyword evidence="3" id="KW-0863">Zinc-finger</keyword>
<dbReference type="Pfam" id="PF02721">
    <property type="entry name" value="DUF223"/>
    <property type="match status" value="1"/>
</dbReference>
<dbReference type="InterPro" id="IPR012340">
    <property type="entry name" value="NA-bd_OB-fold"/>
</dbReference>
<dbReference type="PANTHER" id="PTHR47165">
    <property type="entry name" value="OS03G0429900 PROTEIN"/>
    <property type="match status" value="1"/>
</dbReference>
<dbReference type="Gene3D" id="2.40.50.140">
    <property type="entry name" value="Nucleic acid-binding proteins"/>
    <property type="match status" value="3"/>
</dbReference>
<sequence length="503" mass="57453">MSPHWVPLKMLHPARHQDAVKLRLLRSYDRKTRTTTPSTIYAHEAIFQDEQGNRIHAFCEKHLIPDFKPLLKEGQVHGIENPIVSKNTQNLTDHLYKLSFVKDTVITHVNDEDFPDIMFKFGNFKALNAAKDIQNRPMFDVIGLLHVDQPPTERIGKSGTKVRVMDIWLEDLDGEKMSCTLWSSYVDQLLDYLNQQPLHPTVAIMQFCQGAVYNDMNKASTFYDVTKLILDQDFLPILEFKKHLKAKGVKPQNVLSFSASTSKSEPSSIEIKTLQQITENYEQGRAWILCKVISFEQHGAWCYTSCKKCSKKLSPTNGIYTCDTCHLTGFVMRYRVKVRVVDNTDNLALMLWDKHCISLFGKQAEDFLRDTGDDSQIPNAFKSIIDQPLLLELDVKKTESSFSEKTYSVQQIITDQNILGRYIVDTSSTQDSVTSKPNKAITQTIDLVATEESTKNDDPKKHGSDVTYTCLSANMKRDLTKEFEDMQAHLSKKPKVSVKIEKD</sequence>
<keyword evidence="4" id="KW-0862">Zinc</keyword>
<dbReference type="GO" id="GO:0008270">
    <property type="term" value="F:zinc ion binding"/>
    <property type="evidence" value="ECO:0007669"/>
    <property type="project" value="UniProtKB-KW"/>
</dbReference>
<evidence type="ECO:0000259" key="6">
    <source>
        <dbReference type="Pfam" id="PF02721"/>
    </source>
</evidence>
<dbReference type="AlphaFoldDB" id="A0A484KBF4"/>
<protein>
    <recommendedName>
        <fullName evidence="10">Replication factor A C-terminal domain-containing protein</fullName>
    </recommendedName>
</protein>
<dbReference type="CDD" id="cd04476">
    <property type="entry name" value="RPA1_DBD_C"/>
    <property type="match status" value="1"/>
</dbReference>
<dbReference type="CDD" id="cd04481">
    <property type="entry name" value="RPA1_DBD_B_like"/>
    <property type="match status" value="1"/>
</dbReference>
<proteinExistence type="inferred from homology"/>
<keyword evidence="5" id="KW-0238">DNA-binding</keyword>
<dbReference type="CDD" id="cd04480">
    <property type="entry name" value="RPA1_DBD_A_like"/>
    <property type="match status" value="1"/>
</dbReference>
<dbReference type="OrthoDB" id="1305148at2759"/>
<dbReference type="EMBL" id="OOIL02000115">
    <property type="protein sequence ID" value="VFQ60249.1"/>
    <property type="molecule type" value="Genomic_DNA"/>
</dbReference>
<dbReference type="InterPro" id="IPR013955">
    <property type="entry name" value="Rep_factor-A_C"/>
</dbReference>
<keyword evidence="2" id="KW-0479">Metal-binding</keyword>
<evidence type="ECO:0000256" key="1">
    <source>
        <dbReference type="ARBA" id="ARBA00005690"/>
    </source>
</evidence>
<feature type="domain" description="Replication factor A C-terminal" evidence="7">
    <location>
        <begin position="293"/>
        <end position="401"/>
    </location>
</feature>
<evidence type="ECO:0000313" key="9">
    <source>
        <dbReference type="Proteomes" id="UP000595140"/>
    </source>
</evidence>
<evidence type="ECO:0000256" key="5">
    <source>
        <dbReference type="ARBA" id="ARBA00023125"/>
    </source>
</evidence>
<name>A0A484KBF4_9ASTE</name>
<keyword evidence="9" id="KW-1185">Reference proteome</keyword>
<evidence type="ECO:0000256" key="3">
    <source>
        <dbReference type="ARBA" id="ARBA00022771"/>
    </source>
</evidence>
<accession>A0A484KBF4</accession>
<evidence type="ECO:0000313" key="8">
    <source>
        <dbReference type="EMBL" id="VFQ60249.1"/>
    </source>
</evidence>
<dbReference type="InterPro" id="IPR047192">
    <property type="entry name" value="Euk_RPA1_DBD_C"/>
</dbReference>
<dbReference type="Proteomes" id="UP000595140">
    <property type="component" value="Unassembled WGS sequence"/>
</dbReference>
<evidence type="ECO:0000259" key="7">
    <source>
        <dbReference type="Pfam" id="PF08646"/>
    </source>
</evidence>
<comment type="similarity">
    <text evidence="1">Belongs to the replication factor A protein 1 family.</text>
</comment>
<gene>
    <name evidence="8" type="ORF">CCAM_LOCUS2025</name>
</gene>
<feature type="domain" description="Replication protein A 70 kDa DNA-binding subunit B/D first OB fold" evidence="6">
    <location>
        <begin position="8"/>
        <end position="108"/>
    </location>
</feature>
<evidence type="ECO:0000256" key="4">
    <source>
        <dbReference type="ARBA" id="ARBA00022833"/>
    </source>
</evidence>
<evidence type="ECO:0008006" key="10">
    <source>
        <dbReference type="Google" id="ProtNLM"/>
    </source>
</evidence>
<dbReference type="PANTHER" id="PTHR47165:SF4">
    <property type="entry name" value="OS03G0429900 PROTEIN"/>
    <property type="match status" value="1"/>
</dbReference>
<evidence type="ECO:0000256" key="2">
    <source>
        <dbReference type="ARBA" id="ARBA00022723"/>
    </source>
</evidence>
<organism evidence="8 9">
    <name type="scientific">Cuscuta campestris</name>
    <dbReference type="NCBI Taxonomy" id="132261"/>
    <lineage>
        <taxon>Eukaryota</taxon>
        <taxon>Viridiplantae</taxon>
        <taxon>Streptophyta</taxon>
        <taxon>Embryophyta</taxon>
        <taxon>Tracheophyta</taxon>
        <taxon>Spermatophyta</taxon>
        <taxon>Magnoliopsida</taxon>
        <taxon>eudicotyledons</taxon>
        <taxon>Gunneridae</taxon>
        <taxon>Pentapetalae</taxon>
        <taxon>asterids</taxon>
        <taxon>lamiids</taxon>
        <taxon>Solanales</taxon>
        <taxon>Convolvulaceae</taxon>
        <taxon>Cuscuteae</taxon>
        <taxon>Cuscuta</taxon>
        <taxon>Cuscuta subgen. Grammica</taxon>
        <taxon>Cuscuta sect. Cleistogrammica</taxon>
    </lineage>
</organism>
<reference evidence="8 9" key="1">
    <citation type="submission" date="2018-04" db="EMBL/GenBank/DDBJ databases">
        <authorList>
            <person name="Vogel A."/>
        </authorList>
    </citation>
    <scope>NUCLEOTIDE SEQUENCE [LARGE SCALE GENOMIC DNA]</scope>
</reference>
<dbReference type="GO" id="GO:0003677">
    <property type="term" value="F:DNA binding"/>
    <property type="evidence" value="ECO:0007669"/>
    <property type="project" value="UniProtKB-KW"/>
</dbReference>